<gene>
    <name evidence="1" type="ORF">THOM_0605</name>
</gene>
<dbReference type="EMBL" id="JH993849">
    <property type="protein sequence ID" value="ELQ76418.1"/>
    <property type="molecule type" value="Genomic_DNA"/>
</dbReference>
<name>L7JY68_TRAHO</name>
<dbReference type="AlphaFoldDB" id="L7JY68"/>
<proteinExistence type="predicted"/>
<protein>
    <submittedName>
        <fullName evidence="1">Uncharacterized protein</fullName>
    </submittedName>
</protein>
<sequence length="36" mass="4380">MCAKKIFDLEILIVETKPREFFTPPKKKERVVNRKF</sequence>
<evidence type="ECO:0000313" key="2">
    <source>
        <dbReference type="Proteomes" id="UP000011185"/>
    </source>
</evidence>
<dbReference type="Proteomes" id="UP000011185">
    <property type="component" value="Unassembled WGS sequence"/>
</dbReference>
<dbReference type="InParanoid" id="L7JY68"/>
<keyword evidence="2" id="KW-1185">Reference proteome</keyword>
<dbReference type="HOGENOM" id="CLU_3360008_0_0_1"/>
<organism evidence="1 2">
    <name type="scientific">Trachipleistophora hominis</name>
    <name type="common">Microsporidian parasite</name>
    <dbReference type="NCBI Taxonomy" id="72359"/>
    <lineage>
        <taxon>Eukaryota</taxon>
        <taxon>Fungi</taxon>
        <taxon>Fungi incertae sedis</taxon>
        <taxon>Microsporidia</taxon>
        <taxon>Pleistophoridae</taxon>
        <taxon>Trachipleistophora</taxon>
    </lineage>
</organism>
<accession>L7JY68</accession>
<evidence type="ECO:0000313" key="1">
    <source>
        <dbReference type="EMBL" id="ELQ76418.1"/>
    </source>
</evidence>
<dbReference type="VEuPathDB" id="MicrosporidiaDB:THOM_0605"/>
<reference evidence="1 2" key="1">
    <citation type="journal article" date="2012" name="PLoS Pathog.">
        <title>The genome of the obligate intracellular parasite Trachipleistophora hominis: new insights into microsporidian genome dynamics and reductive evolution.</title>
        <authorList>
            <person name="Heinz E."/>
            <person name="Williams T.A."/>
            <person name="Nakjang S."/>
            <person name="Noel C.J."/>
            <person name="Swan D.C."/>
            <person name="Goldberg A.V."/>
            <person name="Harris S.R."/>
            <person name="Weinmaier T."/>
            <person name="Markert S."/>
            <person name="Becher D."/>
            <person name="Bernhardt J."/>
            <person name="Dagan T."/>
            <person name="Hacker C."/>
            <person name="Lucocq J.M."/>
            <person name="Schweder T."/>
            <person name="Rattei T."/>
            <person name="Hall N."/>
            <person name="Hirt R.P."/>
            <person name="Embley T.M."/>
        </authorList>
    </citation>
    <scope>NUCLEOTIDE SEQUENCE [LARGE SCALE GENOMIC DNA]</scope>
</reference>